<proteinExistence type="predicted"/>
<protein>
    <submittedName>
        <fullName evidence="1">Uncharacterized protein</fullName>
    </submittedName>
</protein>
<name>A0ABT1NGV9_9FIRM</name>
<reference evidence="1 2" key="1">
    <citation type="submission" date="2021-10" db="EMBL/GenBank/DDBJ databases">
        <title>Lutispora strain m25 sp. nov., a thermophilic, non-spore-forming bacterium isolated from a lab-scale methanogenic bioreactor digesting anaerobic sludge.</title>
        <authorList>
            <person name="El Houari A."/>
            <person name="Mcdonald J."/>
        </authorList>
    </citation>
    <scope>NUCLEOTIDE SEQUENCE [LARGE SCALE GENOMIC DNA]</scope>
    <source>
        <strain evidence="2">m25</strain>
    </source>
</reference>
<gene>
    <name evidence="1" type="ORF">LJD61_12655</name>
</gene>
<accession>A0ABT1NGV9</accession>
<evidence type="ECO:0000313" key="2">
    <source>
        <dbReference type="Proteomes" id="UP001651880"/>
    </source>
</evidence>
<sequence>MYSSIIERRNVNDGRHSVVLEIPADEYNKIYDRYSDEIASEILQNHLENRGDDGRPSDVHIQHPNNSTVVRISANIDYLGNDHTEFRGHWEA</sequence>
<evidence type="ECO:0000313" key="1">
    <source>
        <dbReference type="EMBL" id="MCQ1530396.1"/>
    </source>
</evidence>
<comment type="caution">
    <text evidence="1">The sequence shown here is derived from an EMBL/GenBank/DDBJ whole genome shotgun (WGS) entry which is preliminary data.</text>
</comment>
<keyword evidence="2" id="KW-1185">Reference proteome</keyword>
<dbReference type="RefSeq" id="WP_255227917.1">
    <property type="nucleotide sequence ID" value="NZ_JAJEKE010000011.1"/>
</dbReference>
<organism evidence="1 2">
    <name type="scientific">Lutispora saccharofermentans</name>
    <dbReference type="NCBI Taxonomy" id="3024236"/>
    <lineage>
        <taxon>Bacteria</taxon>
        <taxon>Bacillati</taxon>
        <taxon>Bacillota</taxon>
        <taxon>Clostridia</taxon>
        <taxon>Lutisporales</taxon>
        <taxon>Lutisporaceae</taxon>
        <taxon>Lutispora</taxon>
    </lineage>
</organism>
<dbReference type="EMBL" id="JAJEKE010000011">
    <property type="protein sequence ID" value="MCQ1530396.1"/>
    <property type="molecule type" value="Genomic_DNA"/>
</dbReference>
<dbReference type="Proteomes" id="UP001651880">
    <property type="component" value="Unassembled WGS sequence"/>
</dbReference>